<sequence>MFSFHVLKIDAKRPPHVSIAWHESTYSPPRIAYERLKSGYYTSDRGNSFYHPSAALSASDGATDDTEPNLPTVITVDVAYSCWPRMKWSQSDRRWMPDVPDSTSSVDGSESITDSGKSHIIVPDGGLRAWLVVGARWPMITGAVLVSTSLLGSGFSTKFPHFLVTQGIFFGTGTALLYYPATGAITEWFNEKRPLALGLAASGSAVGGALWSTYIPKLSNKLPHGAIFLVIGGLAAPLLFLGCLLIRERKGAAGHDVSGDEVRPSQRSIRAAVLEWRFLALTWSLVILNTGILIPFNFLVVYAREKEVSEDVAYNLVAYTYLGSIIGRIGSGLLADFFGCFNVLFWESIIVGVMTLWWIQVHTAAELTAFAVLFGIFSGGLVPMGSACVAQTTPDMGHIGLRIGVMMACCAVGALGGAPLSVALLNLAG</sequence>
<dbReference type="SUPFAM" id="SSF103473">
    <property type="entry name" value="MFS general substrate transporter"/>
    <property type="match status" value="1"/>
</dbReference>
<feature type="transmembrane region" description="Helical" evidence="3">
    <location>
        <begin position="194"/>
        <end position="214"/>
    </location>
</feature>
<dbReference type="Gene3D" id="1.20.1250.20">
    <property type="entry name" value="MFS general substrate transporter like domains"/>
    <property type="match status" value="2"/>
</dbReference>
<dbReference type="PANTHER" id="PTHR11360">
    <property type="entry name" value="MONOCARBOXYLATE TRANSPORTER"/>
    <property type="match status" value="1"/>
</dbReference>
<gene>
    <name evidence="5" type="ORF">X797_002062</name>
</gene>
<dbReference type="AlphaFoldDB" id="A0A0A1V2J2"/>
<evidence type="ECO:0000256" key="1">
    <source>
        <dbReference type="ARBA" id="ARBA00004141"/>
    </source>
</evidence>
<keyword evidence="3" id="KW-0472">Membrane</keyword>
<dbReference type="InterPro" id="IPR020846">
    <property type="entry name" value="MFS_dom"/>
</dbReference>
<evidence type="ECO:0000259" key="4">
    <source>
        <dbReference type="PROSITE" id="PS50850"/>
    </source>
</evidence>
<dbReference type="OrthoDB" id="6499973at2759"/>
<dbReference type="InterPro" id="IPR036259">
    <property type="entry name" value="MFS_trans_sf"/>
</dbReference>
<dbReference type="PANTHER" id="PTHR11360:SF177">
    <property type="entry name" value="RIBOFLAVIN TRANSPORTER MCH5"/>
    <property type="match status" value="1"/>
</dbReference>
<accession>A0A0A1V2J2</accession>
<evidence type="ECO:0000256" key="2">
    <source>
        <dbReference type="ARBA" id="ARBA00006727"/>
    </source>
</evidence>
<name>A0A0A1V2J2_9HYPO</name>
<dbReference type="HOGENOM" id="CLU_001265_1_4_1"/>
<protein>
    <submittedName>
        <fullName evidence="5">MFS transporter</fullName>
    </submittedName>
</protein>
<keyword evidence="3" id="KW-1133">Transmembrane helix</keyword>
<dbReference type="InterPro" id="IPR011701">
    <property type="entry name" value="MFS"/>
</dbReference>
<reference evidence="5 6" key="1">
    <citation type="submission" date="2014-02" db="EMBL/GenBank/DDBJ databases">
        <title>The genome sequence of the entomopathogenic fungus Metarhizium robertsii ARSEF 2575.</title>
        <authorList>
            <person name="Giuliano Garisto Donzelli B."/>
            <person name="Roe B.A."/>
            <person name="Macmil S.L."/>
            <person name="Krasnoff S.B."/>
            <person name="Gibson D.M."/>
        </authorList>
    </citation>
    <scope>NUCLEOTIDE SEQUENCE [LARGE SCALE GENOMIC DNA]</scope>
    <source>
        <strain evidence="5 6">ARSEF 2575</strain>
    </source>
</reference>
<feature type="transmembrane region" description="Helical" evidence="3">
    <location>
        <begin position="401"/>
        <end position="425"/>
    </location>
</feature>
<evidence type="ECO:0000313" key="6">
    <source>
        <dbReference type="Proteomes" id="UP000030151"/>
    </source>
</evidence>
<feature type="transmembrane region" description="Helical" evidence="3">
    <location>
        <begin position="367"/>
        <end position="389"/>
    </location>
</feature>
<dbReference type="EMBL" id="JELW01000002">
    <property type="protein sequence ID" value="EXV04389.1"/>
    <property type="molecule type" value="Genomic_DNA"/>
</dbReference>
<feature type="transmembrane region" description="Helical" evidence="3">
    <location>
        <begin position="312"/>
        <end position="331"/>
    </location>
</feature>
<feature type="transmembrane region" description="Helical" evidence="3">
    <location>
        <begin position="162"/>
        <end position="182"/>
    </location>
</feature>
<evidence type="ECO:0000313" key="5">
    <source>
        <dbReference type="EMBL" id="EXV04389.1"/>
    </source>
</evidence>
<feature type="transmembrane region" description="Helical" evidence="3">
    <location>
        <begin position="226"/>
        <end position="246"/>
    </location>
</feature>
<dbReference type="Pfam" id="PF07690">
    <property type="entry name" value="MFS_1"/>
    <property type="match status" value="1"/>
</dbReference>
<proteinExistence type="inferred from homology"/>
<feature type="transmembrane region" description="Helical" evidence="3">
    <location>
        <begin position="343"/>
        <end position="361"/>
    </location>
</feature>
<dbReference type="InterPro" id="IPR050327">
    <property type="entry name" value="Proton-linked_MCT"/>
</dbReference>
<dbReference type="GO" id="GO:0016020">
    <property type="term" value="C:membrane"/>
    <property type="evidence" value="ECO:0007669"/>
    <property type="project" value="UniProtKB-SubCell"/>
</dbReference>
<feature type="domain" description="Major facilitator superfamily (MFS) profile" evidence="4">
    <location>
        <begin position="275"/>
        <end position="429"/>
    </location>
</feature>
<comment type="similarity">
    <text evidence="2">Belongs to the major facilitator superfamily. Monocarboxylate porter (TC 2.A.1.13) family.</text>
</comment>
<keyword evidence="3" id="KW-0812">Transmembrane</keyword>
<feature type="transmembrane region" description="Helical" evidence="3">
    <location>
        <begin position="137"/>
        <end position="156"/>
    </location>
</feature>
<comment type="subcellular location">
    <subcellularLocation>
        <location evidence="1">Membrane</location>
        <topology evidence="1">Multi-pass membrane protein</topology>
    </subcellularLocation>
</comment>
<evidence type="ECO:0000256" key="3">
    <source>
        <dbReference type="SAM" id="Phobius"/>
    </source>
</evidence>
<comment type="caution">
    <text evidence="5">The sequence shown here is derived from an EMBL/GenBank/DDBJ whole genome shotgun (WGS) entry which is preliminary data.</text>
</comment>
<dbReference type="Proteomes" id="UP000030151">
    <property type="component" value="Unassembled WGS sequence"/>
</dbReference>
<organism evidence="5 6">
    <name type="scientific">Metarhizium robertsii</name>
    <dbReference type="NCBI Taxonomy" id="568076"/>
    <lineage>
        <taxon>Eukaryota</taxon>
        <taxon>Fungi</taxon>
        <taxon>Dikarya</taxon>
        <taxon>Ascomycota</taxon>
        <taxon>Pezizomycotina</taxon>
        <taxon>Sordariomycetes</taxon>
        <taxon>Hypocreomycetidae</taxon>
        <taxon>Hypocreales</taxon>
        <taxon>Clavicipitaceae</taxon>
        <taxon>Metarhizium</taxon>
    </lineage>
</organism>
<dbReference type="GO" id="GO:0022857">
    <property type="term" value="F:transmembrane transporter activity"/>
    <property type="evidence" value="ECO:0007669"/>
    <property type="project" value="InterPro"/>
</dbReference>
<feature type="transmembrane region" description="Helical" evidence="3">
    <location>
        <begin position="278"/>
        <end position="300"/>
    </location>
</feature>
<dbReference type="PROSITE" id="PS50850">
    <property type="entry name" value="MFS"/>
    <property type="match status" value="1"/>
</dbReference>